<dbReference type="InterPro" id="IPR001387">
    <property type="entry name" value="Cro/C1-type_HTH"/>
</dbReference>
<dbReference type="CDD" id="cd00093">
    <property type="entry name" value="HTH_XRE"/>
    <property type="match status" value="1"/>
</dbReference>
<dbReference type="EMBL" id="JBHTHM010000498">
    <property type="protein sequence ID" value="MFD0784664.1"/>
    <property type="molecule type" value="Genomic_DNA"/>
</dbReference>
<gene>
    <name evidence="2" type="ORF">ACFQZ8_12175</name>
</gene>
<name>A0ABW3A1X1_9ACTN</name>
<dbReference type="Pfam" id="PF13560">
    <property type="entry name" value="HTH_31"/>
    <property type="match status" value="1"/>
</dbReference>
<dbReference type="SUPFAM" id="SSF47413">
    <property type="entry name" value="lambda repressor-like DNA-binding domains"/>
    <property type="match status" value="1"/>
</dbReference>
<proteinExistence type="predicted"/>
<comment type="caution">
    <text evidence="2">The sequence shown here is derived from an EMBL/GenBank/DDBJ whole genome shotgun (WGS) entry which is preliminary data.</text>
</comment>
<protein>
    <submittedName>
        <fullName evidence="2">Helix-turn-helix domain-containing protein</fullName>
    </submittedName>
</protein>
<dbReference type="InterPro" id="IPR010982">
    <property type="entry name" value="Lambda_DNA-bd_dom_sf"/>
</dbReference>
<dbReference type="InterPro" id="IPR043917">
    <property type="entry name" value="DUF5753"/>
</dbReference>
<organism evidence="2 3">
    <name type="scientific">Micromonospora azadirachtae</name>
    <dbReference type="NCBI Taxonomy" id="1970735"/>
    <lineage>
        <taxon>Bacteria</taxon>
        <taxon>Bacillati</taxon>
        <taxon>Actinomycetota</taxon>
        <taxon>Actinomycetes</taxon>
        <taxon>Micromonosporales</taxon>
        <taxon>Micromonosporaceae</taxon>
        <taxon>Micromonospora</taxon>
    </lineage>
</organism>
<dbReference type="SMART" id="SM00530">
    <property type="entry name" value="HTH_XRE"/>
    <property type="match status" value="1"/>
</dbReference>
<dbReference type="Proteomes" id="UP001597053">
    <property type="component" value="Unassembled WGS sequence"/>
</dbReference>
<dbReference type="Pfam" id="PF19054">
    <property type="entry name" value="DUF5753"/>
    <property type="match status" value="1"/>
</dbReference>
<feature type="domain" description="HTH cro/C1-type" evidence="1">
    <location>
        <begin position="31"/>
        <end position="87"/>
    </location>
</feature>
<evidence type="ECO:0000313" key="2">
    <source>
        <dbReference type="EMBL" id="MFD0784664.1"/>
    </source>
</evidence>
<dbReference type="PROSITE" id="PS50943">
    <property type="entry name" value="HTH_CROC1"/>
    <property type="match status" value="1"/>
</dbReference>
<sequence>MAGCGSIRRLPPCNEVSTPARQAREALGVRLRDIRQDAGLTGRALAAGASWHYTKVSKLEHGVINASEDDVRTWCRLCGADDQVADLVAVVRSIDTMFVEWRRLLRSGTRARQRESVRFESDTKLFRAFEPHIIPGLLQTAEYAAAILSTFIDFHNLPDDVEEGVATRMERQAILYRGDRRFHMVFCQAALTLGVAPADVLAGQLDRLLALATLPRVHLGVIPTRAAHGFLPMHGFWILDTKTVLVETISAELKLTQPRDIAVYSRAFERLAGSAAYGREARALITRALQDLDDDTS</sequence>
<accession>A0ABW3A1X1</accession>
<evidence type="ECO:0000313" key="3">
    <source>
        <dbReference type="Proteomes" id="UP001597053"/>
    </source>
</evidence>
<reference evidence="3" key="1">
    <citation type="journal article" date="2019" name="Int. J. Syst. Evol. Microbiol.">
        <title>The Global Catalogue of Microorganisms (GCM) 10K type strain sequencing project: providing services to taxonomists for standard genome sequencing and annotation.</title>
        <authorList>
            <consortium name="The Broad Institute Genomics Platform"/>
            <consortium name="The Broad Institute Genome Sequencing Center for Infectious Disease"/>
            <person name="Wu L."/>
            <person name="Ma J."/>
        </authorList>
    </citation>
    <scope>NUCLEOTIDE SEQUENCE [LARGE SCALE GENOMIC DNA]</scope>
    <source>
        <strain evidence="3">JCM 32148</strain>
    </source>
</reference>
<evidence type="ECO:0000259" key="1">
    <source>
        <dbReference type="PROSITE" id="PS50943"/>
    </source>
</evidence>
<keyword evidence="3" id="KW-1185">Reference proteome</keyword>
<dbReference type="Gene3D" id="1.10.260.40">
    <property type="entry name" value="lambda repressor-like DNA-binding domains"/>
    <property type="match status" value="1"/>
</dbReference>